<evidence type="ECO:0000256" key="1">
    <source>
        <dbReference type="ARBA" id="ARBA00022617"/>
    </source>
</evidence>
<feature type="region of interest" description="Disordered" evidence="4">
    <location>
        <begin position="621"/>
        <end position="694"/>
    </location>
</feature>
<dbReference type="InterPro" id="IPR012292">
    <property type="entry name" value="Globin/Proto"/>
</dbReference>
<dbReference type="AlphaFoldDB" id="A0A0N4Z770"/>
<feature type="compositionally biased region" description="Polar residues" evidence="4">
    <location>
        <begin position="431"/>
        <end position="441"/>
    </location>
</feature>
<dbReference type="InterPro" id="IPR044399">
    <property type="entry name" value="Mb-like_M"/>
</dbReference>
<dbReference type="GO" id="GO:0020037">
    <property type="term" value="F:heme binding"/>
    <property type="evidence" value="ECO:0007669"/>
    <property type="project" value="InterPro"/>
</dbReference>
<dbReference type="InterPro" id="IPR050532">
    <property type="entry name" value="Globin-like_OT"/>
</dbReference>
<evidence type="ECO:0000256" key="3">
    <source>
        <dbReference type="ARBA" id="ARBA00023004"/>
    </source>
</evidence>
<feature type="compositionally biased region" description="Polar residues" evidence="4">
    <location>
        <begin position="64"/>
        <end position="89"/>
    </location>
</feature>
<dbReference type="InterPro" id="IPR009050">
    <property type="entry name" value="Globin-like_sf"/>
</dbReference>
<reference evidence="7" key="1">
    <citation type="submission" date="2017-02" db="UniProtKB">
        <authorList>
            <consortium name="WormBaseParasite"/>
        </authorList>
    </citation>
    <scope>IDENTIFICATION</scope>
</reference>
<dbReference type="PROSITE" id="PS01033">
    <property type="entry name" value="GLOBIN"/>
    <property type="match status" value="1"/>
</dbReference>
<feature type="region of interest" description="Disordered" evidence="4">
    <location>
        <begin position="425"/>
        <end position="599"/>
    </location>
</feature>
<feature type="compositionally biased region" description="Polar residues" evidence="4">
    <location>
        <begin position="524"/>
        <end position="540"/>
    </location>
</feature>
<keyword evidence="6" id="KW-1185">Reference proteome</keyword>
<dbReference type="STRING" id="131310.A0A0N4Z770"/>
<keyword evidence="3" id="KW-0408">Iron</keyword>
<dbReference type="GO" id="GO:0019825">
    <property type="term" value="F:oxygen binding"/>
    <property type="evidence" value="ECO:0007669"/>
    <property type="project" value="InterPro"/>
</dbReference>
<keyword evidence="2" id="KW-0479">Metal-binding</keyword>
<dbReference type="GO" id="GO:0046872">
    <property type="term" value="F:metal ion binding"/>
    <property type="evidence" value="ECO:0007669"/>
    <property type="project" value="UniProtKB-KW"/>
</dbReference>
<dbReference type="PANTHER" id="PTHR46458">
    <property type="entry name" value="BLR2807 PROTEIN"/>
    <property type="match status" value="1"/>
</dbReference>
<protein>
    <submittedName>
        <fullName evidence="7">GLOBIN domain-containing protein</fullName>
    </submittedName>
</protein>
<dbReference type="InterPro" id="IPR000971">
    <property type="entry name" value="Globin"/>
</dbReference>
<feature type="region of interest" description="Disordered" evidence="4">
    <location>
        <begin position="26"/>
        <end position="119"/>
    </location>
</feature>
<feature type="compositionally biased region" description="Polar residues" evidence="4">
    <location>
        <begin position="585"/>
        <end position="599"/>
    </location>
</feature>
<feature type="compositionally biased region" description="Low complexity" evidence="4">
    <location>
        <begin position="571"/>
        <end position="584"/>
    </location>
</feature>
<sequence>MSHVRNLFTWFKDKRKKSFTRLRDEKCTNEDGGIGGSETVISSNRSRNKNGKKGKQHKSLKDMSVSSTLTSTEKKCPTSSFHHLSSGGNESEDDNNLMSISLSSGGGNGNDDKGEEGNETNLSTSILICTSTKSLDDRIIVNKKHDVMSESYTTKNVDENKNNKSISKSNNDGRNSRSHFKRASEVYWIPNKGDEQCIQDVVLEKGRNIFSSGTSLQCEGIVEEHDLNTFHISKDLCLKFNTKDQNDGGMEKNKTLELVISKYSNKEEQKLNRPLTRKVSQSTNDLTIFDVIPKLQERRSSITNKLLNRIPSLSTAKEKNIDSNNKVGVPKLVAVCFIDKDKIKEGMSNSYHVFMEDPEEIVFSNTNNNNNNNMTTSNLTKGNNKKGFYSKKVTSSSSTIIGMPLTPSSSAINVRDKSVSLLQKLRDKSGKNISSKSTSNIHRSESLNEKNNPNNKEQQTRKEEESSTIQQSASFIGSIEEKTQSLKVSETSTNNKEEEEGDNKSCSNISSDQVSLGTGKPGGSVSSFTNTIKQQGSKPNIASEVEIEDDVFITPREDTTSTTNLEEEDNNSSSNNKMNISSSTLSNPPINSSTTNGSSGVQKIGGGVLINNNDNNLDVINEGVPLDEDSNTNSTITNDNNKNINKNMSNGSNNNFQQQSSKSASSSRHSSLTKGITFENNTNVLPEDSGNLMDPNQKRIMEQLEKRRQSLALRRASNVQLVQSVSGRRTSTTLIPLTMAQIHLVRSLWRQIYVSKGPTVIGQTIFHRFFFRNSVNREQFRRCPLPEGFPNHDSFSKAHCKATADMIDKVVLNLDNLETIAPDLERIGRVHAEVLNGDLSSKIWNTIAETFIDCTLEWGDKRCRSETVRKAWALIIAFMVEKIKLGHLEQRKLILSMKMRNSQLLPDNSQYT</sequence>
<accession>A0A0N4Z770</accession>
<dbReference type="PANTHER" id="PTHR46458:SF7">
    <property type="entry name" value="GLOBIN DOMAIN-CONTAINING PROTEIN"/>
    <property type="match status" value="1"/>
</dbReference>
<evidence type="ECO:0000259" key="5">
    <source>
        <dbReference type="PROSITE" id="PS01033"/>
    </source>
</evidence>
<evidence type="ECO:0000313" key="7">
    <source>
        <dbReference type="WBParaSite" id="PTRK_0000302200.1"/>
    </source>
</evidence>
<organism evidence="6 7">
    <name type="scientific">Parastrongyloides trichosuri</name>
    <name type="common">Possum-specific nematode worm</name>
    <dbReference type="NCBI Taxonomy" id="131310"/>
    <lineage>
        <taxon>Eukaryota</taxon>
        <taxon>Metazoa</taxon>
        <taxon>Ecdysozoa</taxon>
        <taxon>Nematoda</taxon>
        <taxon>Chromadorea</taxon>
        <taxon>Rhabditida</taxon>
        <taxon>Tylenchina</taxon>
        <taxon>Panagrolaimomorpha</taxon>
        <taxon>Strongyloidoidea</taxon>
        <taxon>Strongyloididae</taxon>
        <taxon>Parastrongyloides</taxon>
    </lineage>
</organism>
<feature type="compositionally biased region" description="Polar residues" evidence="4">
    <location>
        <begin position="504"/>
        <end position="516"/>
    </location>
</feature>
<proteinExistence type="predicted"/>
<evidence type="ECO:0000313" key="6">
    <source>
        <dbReference type="Proteomes" id="UP000038045"/>
    </source>
</evidence>
<dbReference type="CDD" id="cd01040">
    <property type="entry name" value="Mb-like"/>
    <property type="match status" value="1"/>
</dbReference>
<dbReference type="SUPFAM" id="SSF46458">
    <property type="entry name" value="Globin-like"/>
    <property type="match status" value="1"/>
</dbReference>
<feature type="compositionally biased region" description="Polar residues" evidence="4">
    <location>
        <begin position="672"/>
        <end position="684"/>
    </location>
</feature>
<dbReference type="WBParaSite" id="PTRK_0000302200.1">
    <property type="protein sequence ID" value="PTRK_0000302200.1"/>
    <property type="gene ID" value="PTRK_0000302200"/>
</dbReference>
<feature type="compositionally biased region" description="Low complexity" evidence="4">
    <location>
        <begin position="631"/>
        <end position="670"/>
    </location>
</feature>
<feature type="compositionally biased region" description="Basic residues" evidence="4">
    <location>
        <begin position="46"/>
        <end position="58"/>
    </location>
</feature>
<feature type="domain" description="Globin" evidence="5">
    <location>
        <begin position="736"/>
        <end position="888"/>
    </location>
</feature>
<dbReference type="Gene3D" id="1.10.490.10">
    <property type="entry name" value="Globins"/>
    <property type="match status" value="1"/>
</dbReference>
<dbReference type="Proteomes" id="UP000038045">
    <property type="component" value="Unplaced"/>
</dbReference>
<name>A0A0N4Z770_PARTI</name>
<keyword evidence="1" id="KW-0349">Heme</keyword>
<feature type="region of interest" description="Disordered" evidence="4">
    <location>
        <begin position="152"/>
        <end position="179"/>
    </location>
</feature>
<evidence type="ECO:0000256" key="2">
    <source>
        <dbReference type="ARBA" id="ARBA00022723"/>
    </source>
</evidence>
<evidence type="ECO:0000256" key="4">
    <source>
        <dbReference type="SAM" id="MobiDB-lite"/>
    </source>
</evidence>